<dbReference type="KEGG" id="rsq:Rsph17025_3453"/>
<geneLocation type="plasmid" evidence="2">
    <name>pRSPA01</name>
</geneLocation>
<organism evidence="2">
    <name type="scientific">Cereibacter sphaeroides (strain ATCC 17025 / ATH 2.4.3)</name>
    <name type="common">Rhodobacter sphaeroides</name>
    <dbReference type="NCBI Taxonomy" id="349102"/>
    <lineage>
        <taxon>Bacteria</taxon>
        <taxon>Pseudomonadati</taxon>
        <taxon>Pseudomonadota</taxon>
        <taxon>Alphaproteobacteria</taxon>
        <taxon>Rhodobacterales</taxon>
        <taxon>Paracoccaceae</taxon>
        <taxon>Cereibacter</taxon>
    </lineage>
</organism>
<dbReference type="InterPro" id="IPR003793">
    <property type="entry name" value="UPF0166"/>
</dbReference>
<dbReference type="EMBL" id="CP000662">
    <property type="protein sequence ID" value="ABP72330.1"/>
    <property type="molecule type" value="Genomic_DNA"/>
</dbReference>
<dbReference type="Gene3D" id="3.30.70.120">
    <property type="match status" value="1"/>
</dbReference>
<dbReference type="HOGENOM" id="CLU_2791291_0_0_5"/>
<keyword evidence="2" id="KW-0614">Plasmid</keyword>
<name>A4WY66_CERS5</name>
<evidence type="ECO:0000256" key="1">
    <source>
        <dbReference type="ARBA" id="ARBA00010554"/>
    </source>
</evidence>
<accession>A4WY66</accession>
<dbReference type="SUPFAM" id="SSF54913">
    <property type="entry name" value="GlnB-like"/>
    <property type="match status" value="1"/>
</dbReference>
<dbReference type="InterPro" id="IPR015867">
    <property type="entry name" value="N-reg_PII/ATP_PRibTrfase_C"/>
</dbReference>
<reference evidence="2" key="1">
    <citation type="submission" date="2007-04" db="EMBL/GenBank/DDBJ databases">
        <title>Complete sequence of plasmid pRSPA01 of Rhodobacter sphaeroides ATCC 17025.</title>
        <authorList>
            <consortium name="US DOE Joint Genome Institute"/>
            <person name="Copeland A."/>
            <person name="Lucas S."/>
            <person name="Lapidus A."/>
            <person name="Barry K."/>
            <person name="Detter J.C."/>
            <person name="Glavina del Rio T."/>
            <person name="Hammon N."/>
            <person name="Israni S."/>
            <person name="Dalin E."/>
            <person name="Tice H."/>
            <person name="Pitluck S."/>
            <person name="Chertkov O."/>
            <person name="Brettin T."/>
            <person name="Bruce D."/>
            <person name="Han C."/>
            <person name="Schmutz J."/>
            <person name="Larimer F."/>
            <person name="Land M."/>
            <person name="Hauser L."/>
            <person name="Kyrpides N."/>
            <person name="Kim E."/>
            <person name="Richardson P."/>
            <person name="Mackenzie C."/>
            <person name="Choudhary M."/>
            <person name="Donohue T.J."/>
            <person name="Kaplan S."/>
        </authorList>
    </citation>
    <scope>NUCLEOTIDE SEQUENCE [LARGE SCALE GENOMIC DNA]</scope>
    <source>
        <strain evidence="2">ATCC 17025</strain>
        <plasmid evidence="2">pRSPA01</plasmid>
    </source>
</reference>
<dbReference type="Pfam" id="PF02641">
    <property type="entry name" value="DUF190"/>
    <property type="match status" value="1"/>
</dbReference>
<dbReference type="InterPro" id="IPR011322">
    <property type="entry name" value="N-reg_PII-like_a/b"/>
</dbReference>
<evidence type="ECO:0000313" key="2">
    <source>
        <dbReference type="EMBL" id="ABP72330.1"/>
    </source>
</evidence>
<comment type="similarity">
    <text evidence="1">Belongs to the UPF0166 family.</text>
</comment>
<dbReference type="BioCyc" id="RSPH349102:G1G8M-3559-MONOMER"/>
<dbReference type="AlphaFoldDB" id="A4WY66"/>
<sequence>MRATTDAALLRLMIGESDDGKGRPMYKAPVFKAREPGLVGATVLRGAMGFGRSSRMHGWRSHAGGCAN</sequence>
<proteinExistence type="inferred from homology"/>
<protein>
    <submittedName>
        <fullName evidence="2">Uncharacterized protein</fullName>
    </submittedName>
</protein>
<gene>
    <name evidence="2" type="ordered locus">Rsph17025_3453</name>
</gene>